<sequence>MSAAFDSRDMVEDFLRLRLQQDGLDWRAVLPLRRHHTAATSTLSSGLPWRSAQVNSPTDPTLAPPQLQVILRGACRDMDQRYHGDLEAHLSVLLRFDVRGLTTVREELFRDGVNWGRIVAMMEVGGAMCTEVVKTGGPWRVKDVTDWMKDGLDSLQGWIEDNGGWDAFVELYGVPTPPVSLWSLRTLFGLAVLGAAGITLAAIFIQR</sequence>
<dbReference type="GO" id="GO:0042981">
    <property type="term" value="P:regulation of apoptotic process"/>
    <property type="evidence" value="ECO:0007669"/>
    <property type="project" value="InterPro"/>
</dbReference>
<evidence type="ECO:0000256" key="2">
    <source>
        <dbReference type="ARBA" id="ARBA00009458"/>
    </source>
</evidence>
<dbReference type="SMART" id="SM00265">
    <property type="entry name" value="BH4"/>
    <property type="match status" value="1"/>
</dbReference>
<comment type="similarity">
    <text evidence="2">Belongs to the Bcl-2 family.</text>
</comment>
<keyword evidence="6" id="KW-1133">Transmembrane helix</keyword>
<evidence type="ECO:0000313" key="8">
    <source>
        <dbReference type="EMBL" id="CAJ1081579.1"/>
    </source>
</evidence>
<evidence type="ECO:0000256" key="3">
    <source>
        <dbReference type="ARBA" id="ARBA00022703"/>
    </source>
</evidence>
<feature type="domain" description="Apoptosis regulator Bcl-2 family BH4" evidence="7">
    <location>
        <begin position="7"/>
        <end position="26"/>
    </location>
</feature>
<feature type="short sequence motif" description="BH4" evidence="5">
    <location>
        <begin position="7"/>
        <end position="26"/>
    </location>
</feature>
<dbReference type="CDD" id="cd06845">
    <property type="entry name" value="Bcl-2_like"/>
    <property type="match status" value="1"/>
</dbReference>
<dbReference type="EMBL" id="OY660883">
    <property type="protein sequence ID" value="CAJ1081579.1"/>
    <property type="molecule type" value="Genomic_DNA"/>
</dbReference>
<proteinExistence type="inferred from homology"/>
<dbReference type="PRINTS" id="PR01862">
    <property type="entry name" value="BCL2FAMILY"/>
</dbReference>
<evidence type="ECO:0000256" key="5">
    <source>
        <dbReference type="PROSITE-ProRule" id="PRU00025"/>
    </source>
</evidence>
<evidence type="ECO:0000256" key="6">
    <source>
        <dbReference type="SAM" id="Phobius"/>
    </source>
</evidence>
<dbReference type="GO" id="GO:0051400">
    <property type="term" value="F:BH domain binding"/>
    <property type="evidence" value="ECO:0007669"/>
    <property type="project" value="TreeGrafter"/>
</dbReference>
<evidence type="ECO:0000259" key="7">
    <source>
        <dbReference type="PROSITE" id="PS50063"/>
    </source>
</evidence>
<dbReference type="GO" id="GO:0008630">
    <property type="term" value="P:intrinsic apoptotic signaling pathway in response to DNA damage"/>
    <property type="evidence" value="ECO:0007669"/>
    <property type="project" value="TreeGrafter"/>
</dbReference>
<dbReference type="GO" id="GO:0001836">
    <property type="term" value="P:release of cytochrome c from mitochondria"/>
    <property type="evidence" value="ECO:0007669"/>
    <property type="project" value="TreeGrafter"/>
</dbReference>
<feature type="transmembrane region" description="Helical" evidence="6">
    <location>
        <begin position="182"/>
        <end position="205"/>
    </location>
</feature>
<dbReference type="PANTHER" id="PTHR11256">
    <property type="entry name" value="BCL-2 RELATED"/>
    <property type="match status" value="1"/>
</dbReference>
<comment type="subcellular location">
    <subcellularLocation>
        <location evidence="1">Membrane</location>
    </subcellularLocation>
</comment>
<keyword evidence="9" id="KW-1185">Reference proteome</keyword>
<dbReference type="SUPFAM" id="SSF56854">
    <property type="entry name" value="Bcl-2 inhibitors of programmed cell death"/>
    <property type="match status" value="1"/>
</dbReference>
<dbReference type="SMART" id="SM00337">
    <property type="entry name" value="BCL"/>
    <property type="match status" value="1"/>
</dbReference>
<gene>
    <name evidence="8" type="ORF">XNOV1_A030120</name>
</gene>
<dbReference type="GO" id="GO:0005741">
    <property type="term" value="C:mitochondrial outer membrane"/>
    <property type="evidence" value="ECO:0007669"/>
    <property type="project" value="TreeGrafter"/>
</dbReference>
<evidence type="ECO:0000313" key="9">
    <source>
        <dbReference type="Proteomes" id="UP001178508"/>
    </source>
</evidence>
<evidence type="ECO:0000256" key="1">
    <source>
        <dbReference type="ARBA" id="ARBA00004370"/>
    </source>
</evidence>
<dbReference type="AlphaFoldDB" id="A0AAV1H9Y2"/>
<dbReference type="GO" id="GO:0097192">
    <property type="term" value="P:extrinsic apoptotic signaling pathway in absence of ligand"/>
    <property type="evidence" value="ECO:0007669"/>
    <property type="project" value="TreeGrafter"/>
</dbReference>
<dbReference type="PROSITE" id="PS01258">
    <property type="entry name" value="BH2"/>
    <property type="match status" value="1"/>
</dbReference>
<dbReference type="PROSITE" id="PS50062">
    <property type="entry name" value="BCL2_FAMILY"/>
    <property type="match status" value="1"/>
</dbReference>
<keyword evidence="3 5" id="KW-0053">Apoptosis</keyword>
<organism evidence="8 9">
    <name type="scientific">Xyrichtys novacula</name>
    <name type="common">Pearly razorfish</name>
    <name type="synonym">Hemipteronotus novacula</name>
    <dbReference type="NCBI Taxonomy" id="13765"/>
    <lineage>
        <taxon>Eukaryota</taxon>
        <taxon>Metazoa</taxon>
        <taxon>Chordata</taxon>
        <taxon>Craniata</taxon>
        <taxon>Vertebrata</taxon>
        <taxon>Euteleostomi</taxon>
        <taxon>Actinopterygii</taxon>
        <taxon>Neopterygii</taxon>
        <taxon>Teleostei</taxon>
        <taxon>Neoteleostei</taxon>
        <taxon>Acanthomorphata</taxon>
        <taxon>Eupercaria</taxon>
        <taxon>Labriformes</taxon>
        <taxon>Labridae</taxon>
        <taxon>Xyrichtys</taxon>
    </lineage>
</organism>
<dbReference type="Pfam" id="PF00452">
    <property type="entry name" value="Bcl-2"/>
    <property type="match status" value="1"/>
</dbReference>
<keyword evidence="6" id="KW-0812">Transmembrane</keyword>
<dbReference type="InterPro" id="IPR020726">
    <property type="entry name" value="Bcl2_BH2_motif_CS"/>
</dbReference>
<dbReference type="InterPro" id="IPR002475">
    <property type="entry name" value="Bcl2-like"/>
</dbReference>
<dbReference type="InterPro" id="IPR046371">
    <property type="entry name" value="Bcl-2_BH1-3"/>
</dbReference>
<protein>
    <submittedName>
        <fullName evidence="8">Apoptosis regulator Bcl-2-like</fullName>
    </submittedName>
</protein>
<dbReference type="PROSITE" id="PS50063">
    <property type="entry name" value="BH4_2"/>
    <property type="match status" value="1"/>
</dbReference>
<evidence type="ECO:0000256" key="4">
    <source>
        <dbReference type="ARBA" id="ARBA00023136"/>
    </source>
</evidence>
<dbReference type="InterPro" id="IPR026298">
    <property type="entry name" value="Bcl-2_fam"/>
</dbReference>
<dbReference type="Gene3D" id="1.10.437.10">
    <property type="entry name" value="Blc2-like"/>
    <property type="match status" value="1"/>
</dbReference>
<dbReference type="Proteomes" id="UP001178508">
    <property type="component" value="Chromosome 20"/>
</dbReference>
<reference evidence="8" key="1">
    <citation type="submission" date="2023-08" db="EMBL/GenBank/DDBJ databases">
        <authorList>
            <person name="Alioto T."/>
            <person name="Alioto T."/>
            <person name="Gomez Garrido J."/>
        </authorList>
    </citation>
    <scope>NUCLEOTIDE SEQUENCE</scope>
</reference>
<name>A0AAV1H9Y2_XYRNO</name>
<accession>A0AAV1H9Y2</accession>
<dbReference type="InterPro" id="IPR036834">
    <property type="entry name" value="Bcl-2-like_sf"/>
</dbReference>
<dbReference type="InterPro" id="IPR003093">
    <property type="entry name" value="Bcl2_BH4"/>
</dbReference>
<dbReference type="PANTHER" id="PTHR11256:SF11">
    <property type="entry name" value="APOPTOSIS REGULATOR BCL-2"/>
    <property type="match status" value="1"/>
</dbReference>
<keyword evidence="4 6" id="KW-0472">Membrane</keyword>